<evidence type="ECO:0000256" key="3">
    <source>
        <dbReference type="ARBA" id="ARBA00022605"/>
    </source>
</evidence>
<organism evidence="10">
    <name type="scientific">Perkinsus marinus (strain ATCC 50983 / TXsc)</name>
    <dbReference type="NCBI Taxonomy" id="423536"/>
    <lineage>
        <taxon>Eukaryota</taxon>
        <taxon>Sar</taxon>
        <taxon>Alveolata</taxon>
        <taxon>Perkinsozoa</taxon>
        <taxon>Perkinsea</taxon>
        <taxon>Perkinsida</taxon>
        <taxon>Perkinsidae</taxon>
        <taxon>Perkinsus</taxon>
    </lineage>
</organism>
<dbReference type="OrthoDB" id="1732691at2759"/>
<evidence type="ECO:0000256" key="2">
    <source>
        <dbReference type="ARBA" id="ARBA00009320"/>
    </source>
</evidence>
<keyword evidence="4 7" id="KW-0663">Pyridoxal phosphate</keyword>
<dbReference type="PROSITE" id="PS00770">
    <property type="entry name" value="AA_TRANSFER_CLASS_4"/>
    <property type="match status" value="1"/>
</dbReference>
<protein>
    <recommendedName>
        <fullName evidence="8">Branched-chain-amino-acid aminotransferase</fullName>
        <ecNumber evidence="8">2.6.1.42</ecNumber>
    </recommendedName>
</protein>
<comment type="catalytic activity">
    <reaction evidence="8">
        <text>L-valine + 2-oxoglutarate = 3-methyl-2-oxobutanoate + L-glutamate</text>
        <dbReference type="Rhea" id="RHEA:24813"/>
        <dbReference type="ChEBI" id="CHEBI:11851"/>
        <dbReference type="ChEBI" id="CHEBI:16810"/>
        <dbReference type="ChEBI" id="CHEBI:29985"/>
        <dbReference type="ChEBI" id="CHEBI:57762"/>
        <dbReference type="EC" id="2.6.1.42"/>
    </reaction>
</comment>
<dbReference type="InterPro" id="IPR005786">
    <property type="entry name" value="B_amino_transII"/>
</dbReference>
<comment type="catalytic activity">
    <reaction evidence="8">
        <text>L-leucine + 2-oxoglutarate = 4-methyl-2-oxopentanoate + L-glutamate</text>
        <dbReference type="Rhea" id="RHEA:18321"/>
        <dbReference type="ChEBI" id="CHEBI:16810"/>
        <dbReference type="ChEBI" id="CHEBI:17865"/>
        <dbReference type="ChEBI" id="CHEBI:29985"/>
        <dbReference type="ChEBI" id="CHEBI:57427"/>
        <dbReference type="EC" id="2.6.1.42"/>
    </reaction>
</comment>
<reference evidence="9 10" key="1">
    <citation type="submission" date="2008-07" db="EMBL/GenBank/DDBJ databases">
        <authorList>
            <person name="El-Sayed N."/>
            <person name="Caler E."/>
            <person name="Inman J."/>
            <person name="Amedeo P."/>
            <person name="Hass B."/>
            <person name="Wortman J."/>
        </authorList>
    </citation>
    <scope>NUCLEOTIDE SEQUENCE [LARGE SCALE GENOMIC DNA]</scope>
    <source>
        <strain evidence="10">ATCC 50983 / TXsc</strain>
    </source>
</reference>
<dbReference type="GO" id="GO:0004084">
    <property type="term" value="F:branched-chain-amino-acid transaminase activity"/>
    <property type="evidence" value="ECO:0007669"/>
    <property type="project" value="UniProtKB-EC"/>
</dbReference>
<dbReference type="EMBL" id="GG685719">
    <property type="protein sequence ID" value="EEQ99416.1"/>
    <property type="molecule type" value="Genomic_DNA"/>
</dbReference>
<gene>
    <name evidence="9" type="ORF">Pmar_PMAR026855</name>
</gene>
<dbReference type="InterPro" id="IPR036038">
    <property type="entry name" value="Aminotransferase-like"/>
</dbReference>
<accession>C5LV26</accession>
<dbReference type="GO" id="GO:0009098">
    <property type="term" value="P:L-leucine biosynthetic process"/>
    <property type="evidence" value="ECO:0007669"/>
    <property type="project" value="TreeGrafter"/>
</dbReference>
<keyword evidence="3 8" id="KW-0028">Amino-acid biosynthesis</keyword>
<dbReference type="GO" id="GO:0009099">
    <property type="term" value="P:L-valine biosynthetic process"/>
    <property type="evidence" value="ECO:0007669"/>
    <property type="project" value="TreeGrafter"/>
</dbReference>
<keyword evidence="10" id="KW-1185">Reference proteome</keyword>
<name>C5LV26_PERM5</name>
<dbReference type="SUPFAM" id="SSF56752">
    <property type="entry name" value="D-aminoacid aminotransferase-like PLP-dependent enzymes"/>
    <property type="match status" value="1"/>
</dbReference>
<dbReference type="InterPro" id="IPR043132">
    <property type="entry name" value="BCAT-like_C"/>
</dbReference>
<evidence type="ECO:0000313" key="9">
    <source>
        <dbReference type="EMBL" id="EEQ99416.1"/>
    </source>
</evidence>
<proteinExistence type="inferred from homology"/>
<dbReference type="Gene3D" id="3.20.10.10">
    <property type="entry name" value="D-amino Acid Aminotransferase, subunit A, domain 2"/>
    <property type="match status" value="1"/>
</dbReference>
<comment type="catalytic activity">
    <reaction evidence="8">
        <text>L-isoleucine + 2-oxoglutarate = (S)-3-methyl-2-oxopentanoate + L-glutamate</text>
        <dbReference type="Rhea" id="RHEA:24801"/>
        <dbReference type="ChEBI" id="CHEBI:16810"/>
        <dbReference type="ChEBI" id="CHEBI:29985"/>
        <dbReference type="ChEBI" id="CHEBI:35146"/>
        <dbReference type="ChEBI" id="CHEBI:58045"/>
        <dbReference type="EC" id="2.6.1.42"/>
    </reaction>
</comment>
<keyword evidence="5 8" id="KW-0100">Branched-chain amino acid biosynthesis</keyword>
<evidence type="ECO:0000256" key="8">
    <source>
        <dbReference type="RuleBase" id="RU004517"/>
    </source>
</evidence>
<dbReference type="PANTHER" id="PTHR11825">
    <property type="entry name" value="SUBGROUP IIII AMINOTRANSFERASE"/>
    <property type="match status" value="1"/>
</dbReference>
<dbReference type="Pfam" id="PF01063">
    <property type="entry name" value="Aminotran_4"/>
    <property type="match status" value="1"/>
</dbReference>
<dbReference type="PANTHER" id="PTHR11825:SF44">
    <property type="entry name" value="BRANCHED-CHAIN-AMINO-ACID AMINOTRANSFERASE"/>
    <property type="match status" value="1"/>
</dbReference>
<evidence type="ECO:0000256" key="4">
    <source>
        <dbReference type="ARBA" id="ARBA00022898"/>
    </source>
</evidence>
<dbReference type="InParanoid" id="C5LV26"/>
<comment type="similarity">
    <text evidence="2 6">Belongs to the class-IV pyridoxal-phosphate-dependent aminotransferase family.</text>
</comment>
<evidence type="ECO:0000256" key="6">
    <source>
        <dbReference type="RuleBase" id="RU004106"/>
    </source>
</evidence>
<keyword evidence="8 9" id="KW-0808">Transferase</keyword>
<sequence length="142" mass="15758">MRLSPPNCNSVGLFSGSGGFKLGSNYAPTLMPAKTASKEGYTQILWLLPLRDGEGQLKHHITEVGSMNVFFVFEDDRGVEIATPPTKDIVLPGITRDSVLKILGADGKVRVSERDVTMEELLERYRRREVPALVRLYALLKV</sequence>
<dbReference type="AlphaFoldDB" id="C5LV26"/>
<evidence type="ECO:0000256" key="1">
    <source>
        <dbReference type="ARBA" id="ARBA00001933"/>
    </source>
</evidence>
<dbReference type="InterPro" id="IPR018300">
    <property type="entry name" value="Aminotrans_IV_CS"/>
</dbReference>
<evidence type="ECO:0000256" key="5">
    <source>
        <dbReference type="ARBA" id="ARBA00023304"/>
    </source>
</evidence>
<dbReference type="RefSeq" id="XP_002766699.1">
    <property type="nucleotide sequence ID" value="XM_002766653.1"/>
</dbReference>
<dbReference type="Proteomes" id="UP000007800">
    <property type="component" value="Unassembled WGS sequence"/>
</dbReference>
<evidence type="ECO:0000256" key="7">
    <source>
        <dbReference type="RuleBase" id="RU004516"/>
    </source>
</evidence>
<dbReference type="EC" id="2.6.1.42" evidence="8"/>
<dbReference type="GO" id="GO:0005739">
    <property type="term" value="C:mitochondrion"/>
    <property type="evidence" value="ECO:0007669"/>
    <property type="project" value="TreeGrafter"/>
</dbReference>
<dbReference type="InterPro" id="IPR001544">
    <property type="entry name" value="Aminotrans_IV"/>
</dbReference>
<comment type="cofactor">
    <cofactor evidence="1 7">
        <name>pyridoxal 5'-phosphate</name>
        <dbReference type="ChEBI" id="CHEBI:597326"/>
    </cofactor>
</comment>
<keyword evidence="8 9" id="KW-0032">Aminotransferase</keyword>
<evidence type="ECO:0000313" key="10">
    <source>
        <dbReference type="Proteomes" id="UP000007800"/>
    </source>
</evidence>
<dbReference type="GeneID" id="9045773"/>